<feature type="transmembrane region" description="Helical" evidence="1">
    <location>
        <begin position="35"/>
        <end position="56"/>
    </location>
</feature>
<dbReference type="EMBL" id="NLAX01000095">
    <property type="protein sequence ID" value="PKS08635.1"/>
    <property type="molecule type" value="Genomic_DNA"/>
</dbReference>
<feature type="transmembrane region" description="Helical" evidence="1">
    <location>
        <begin position="77"/>
        <end position="96"/>
    </location>
</feature>
<reference evidence="3 4" key="1">
    <citation type="journal article" date="2017" name="G3 (Bethesda)">
        <title>First Draft Genome Sequence of the Pathogenic Fungus Lomentospora prolificans (Formerly Scedosporium prolificans).</title>
        <authorList>
            <person name="Luo R."/>
            <person name="Zimin A."/>
            <person name="Workman R."/>
            <person name="Fan Y."/>
            <person name="Pertea G."/>
            <person name="Grossman N."/>
            <person name="Wear M.P."/>
            <person name="Jia B."/>
            <person name="Miller H."/>
            <person name="Casadevall A."/>
            <person name="Timp W."/>
            <person name="Zhang S.X."/>
            <person name="Salzberg S.L."/>
        </authorList>
    </citation>
    <scope>NUCLEOTIDE SEQUENCE [LARGE SCALE GENOMIC DNA]</scope>
    <source>
        <strain evidence="3 4">JHH-5317</strain>
    </source>
</reference>
<gene>
    <name evidence="3" type="ORF">jhhlp_005022</name>
</gene>
<dbReference type="AlphaFoldDB" id="A0A2N3N883"/>
<keyword evidence="4" id="KW-1185">Reference proteome</keyword>
<organism evidence="3 4">
    <name type="scientific">Lomentospora prolificans</name>
    <dbReference type="NCBI Taxonomy" id="41688"/>
    <lineage>
        <taxon>Eukaryota</taxon>
        <taxon>Fungi</taxon>
        <taxon>Dikarya</taxon>
        <taxon>Ascomycota</taxon>
        <taxon>Pezizomycotina</taxon>
        <taxon>Sordariomycetes</taxon>
        <taxon>Hypocreomycetidae</taxon>
        <taxon>Microascales</taxon>
        <taxon>Microascaceae</taxon>
        <taxon>Lomentospora</taxon>
    </lineage>
</organism>
<dbReference type="InParanoid" id="A0A2N3N883"/>
<feature type="signal peptide" evidence="2">
    <location>
        <begin position="1"/>
        <end position="24"/>
    </location>
</feature>
<protein>
    <submittedName>
        <fullName evidence="3">Uncharacterized protein</fullName>
    </submittedName>
</protein>
<dbReference type="VEuPathDB" id="FungiDB:jhhlp_005022"/>
<keyword evidence="2" id="KW-0732">Signal</keyword>
<dbReference type="Proteomes" id="UP000233524">
    <property type="component" value="Unassembled WGS sequence"/>
</dbReference>
<proteinExistence type="predicted"/>
<evidence type="ECO:0000256" key="2">
    <source>
        <dbReference type="SAM" id="SignalP"/>
    </source>
</evidence>
<evidence type="ECO:0000313" key="3">
    <source>
        <dbReference type="EMBL" id="PKS08635.1"/>
    </source>
</evidence>
<sequence length="370" mass="41453">MAPFMSSLMTVSLVFCWFLWLTATLINFKYPTPKSPVIVGGLAVPVASALFSYLLFGIFRARRAAPKRQYSTNLGNTYLTLTIAAVILPVLYWRFWHREMNRDVFTFSQDHLVSDTETILLLLKTPVWKEATADVRSDWTSQANLDSSTPGKCFIGWHQETPETPDCNTVEPGTTPCRCDGSWAENVVDFTWQNITYRALSFNSTESLVSTTPTTQLIIQAFFDFNSETARKESSHVLSPSLWIAIYDPTLTLTQALEDNYTRIILVNANGMTAINLGLNYRQTIGKAPAYDYGLVISTIPATDLPCDTSFGDATQKCFLSFFIQFPTFDRQVSIPEKAMSWEDAVAVAGSFFSLFQLVGWVCSGLAFHE</sequence>
<name>A0A2N3N883_9PEZI</name>
<evidence type="ECO:0000256" key="1">
    <source>
        <dbReference type="SAM" id="Phobius"/>
    </source>
</evidence>
<feature type="chain" id="PRO_5014665407" evidence="2">
    <location>
        <begin position="25"/>
        <end position="370"/>
    </location>
</feature>
<accession>A0A2N3N883</accession>
<keyword evidence="1" id="KW-0812">Transmembrane</keyword>
<keyword evidence="1" id="KW-0472">Membrane</keyword>
<evidence type="ECO:0000313" key="4">
    <source>
        <dbReference type="Proteomes" id="UP000233524"/>
    </source>
</evidence>
<keyword evidence="1" id="KW-1133">Transmembrane helix</keyword>
<dbReference type="OrthoDB" id="5377194at2759"/>
<comment type="caution">
    <text evidence="3">The sequence shown here is derived from an EMBL/GenBank/DDBJ whole genome shotgun (WGS) entry which is preliminary data.</text>
</comment>